<evidence type="ECO:0000259" key="3">
    <source>
        <dbReference type="Pfam" id="PF03816"/>
    </source>
</evidence>
<dbReference type="EMBL" id="JAKNHJ010000022">
    <property type="protein sequence ID" value="MCG4618668.1"/>
    <property type="molecule type" value="Genomic_DNA"/>
</dbReference>
<dbReference type="RefSeq" id="WP_238128414.1">
    <property type="nucleotide sequence ID" value="NZ_JAGZVZ010000004.1"/>
</dbReference>
<dbReference type="Pfam" id="PF03816">
    <property type="entry name" value="LytR_cpsA_psr"/>
    <property type="match status" value="1"/>
</dbReference>
<name>A0AAJ1F8V2_9ACTO</name>
<dbReference type="PANTHER" id="PTHR33392">
    <property type="entry name" value="POLYISOPRENYL-TEICHOIC ACID--PEPTIDOGLYCAN TEICHOIC ACID TRANSFERASE TAGU"/>
    <property type="match status" value="1"/>
</dbReference>
<evidence type="ECO:0000313" key="5">
    <source>
        <dbReference type="Proteomes" id="UP001200537"/>
    </source>
</evidence>
<feature type="compositionally biased region" description="Polar residues" evidence="2">
    <location>
        <begin position="414"/>
        <end position="424"/>
    </location>
</feature>
<dbReference type="Gene3D" id="3.40.630.190">
    <property type="entry name" value="LCP protein"/>
    <property type="match status" value="1"/>
</dbReference>
<sequence length="440" mass="47722">MSSHKKSAKDYIGRIRHANNPPYPPKIRRALSCALVFLLSFSLAAGLLIYADLSGRVNNLGASSLLGRTPPDSYDGRALNILIIGSDSRSGKGNQTLTNNDDPTERSDTTMIMHISKDRSQVNVVSIPRDLIVDIPSCQRRDASRSEPQRAQFNWAYSIGSLGGDRASAVVCTWKTVEKLSGIRIDESIVVDFNGFSSMIDALGGINIYVPTKIKDKINSGLELEPGCKHFDGKQALAYARVRHGVKGSDGSDIQRIQRQQAVMGIMMRAALKKNLLTSLNQLYGFVGNGLGALTVSEGLSSVSQLSGLGWSLQSLKPDNLLFLTLPVYEAPFDRNRLLLSEKKVEPIWDSFINDTPLPAGVEVRDGNGNVRTITEKTSSSQPPQDSATSSAASSQTPETSESATKDLQPAQDMRQSGSLNSKLSPEELAELQRKCEAGQ</sequence>
<evidence type="ECO:0000313" key="4">
    <source>
        <dbReference type="EMBL" id="MCG4618668.1"/>
    </source>
</evidence>
<feature type="compositionally biased region" description="Low complexity" evidence="2">
    <location>
        <begin position="378"/>
        <end position="403"/>
    </location>
</feature>
<organism evidence="4 5">
    <name type="scientific">Varibaculum cambriense</name>
    <dbReference type="NCBI Taxonomy" id="184870"/>
    <lineage>
        <taxon>Bacteria</taxon>
        <taxon>Bacillati</taxon>
        <taxon>Actinomycetota</taxon>
        <taxon>Actinomycetes</taxon>
        <taxon>Actinomycetales</taxon>
        <taxon>Actinomycetaceae</taxon>
        <taxon>Varibaculum</taxon>
    </lineage>
</organism>
<dbReference type="InterPro" id="IPR050922">
    <property type="entry name" value="LytR/CpsA/Psr_CW_biosynth"/>
</dbReference>
<feature type="domain" description="Cell envelope-related transcriptional attenuator" evidence="3">
    <location>
        <begin position="106"/>
        <end position="271"/>
    </location>
</feature>
<accession>A0AAJ1F8V2</accession>
<dbReference type="InterPro" id="IPR004474">
    <property type="entry name" value="LytR_CpsA_psr"/>
</dbReference>
<comment type="caution">
    <text evidence="4">The sequence shown here is derived from an EMBL/GenBank/DDBJ whole genome shotgun (WGS) entry which is preliminary data.</text>
</comment>
<dbReference type="NCBIfam" id="TIGR00350">
    <property type="entry name" value="lytR_cpsA_psr"/>
    <property type="match status" value="1"/>
</dbReference>
<comment type="similarity">
    <text evidence="1">Belongs to the LytR/CpsA/Psr (LCP) family.</text>
</comment>
<evidence type="ECO:0000256" key="2">
    <source>
        <dbReference type="SAM" id="MobiDB-lite"/>
    </source>
</evidence>
<gene>
    <name evidence="4" type="ORF">L0M99_09250</name>
</gene>
<dbReference type="PANTHER" id="PTHR33392:SF6">
    <property type="entry name" value="POLYISOPRENYL-TEICHOIC ACID--PEPTIDOGLYCAN TEICHOIC ACID TRANSFERASE TAGU"/>
    <property type="match status" value="1"/>
</dbReference>
<dbReference type="AlphaFoldDB" id="A0AAJ1F8V2"/>
<protein>
    <submittedName>
        <fullName evidence="4">LCP family protein</fullName>
    </submittedName>
</protein>
<feature type="compositionally biased region" description="Basic and acidic residues" evidence="2">
    <location>
        <begin position="431"/>
        <end position="440"/>
    </location>
</feature>
<evidence type="ECO:0000256" key="1">
    <source>
        <dbReference type="ARBA" id="ARBA00006068"/>
    </source>
</evidence>
<proteinExistence type="inferred from homology"/>
<reference evidence="4" key="1">
    <citation type="submission" date="2022-01" db="EMBL/GenBank/DDBJ databases">
        <title>Collection of gut derived symbiotic bacterial strains cultured from healthy donors.</title>
        <authorList>
            <person name="Lin H."/>
            <person name="Kohout C."/>
            <person name="Waligurski E."/>
            <person name="Pamer E.G."/>
        </authorList>
    </citation>
    <scope>NUCLEOTIDE SEQUENCE</scope>
    <source>
        <strain evidence="4">DFI.7.46</strain>
    </source>
</reference>
<dbReference type="Proteomes" id="UP001200537">
    <property type="component" value="Unassembled WGS sequence"/>
</dbReference>
<feature type="region of interest" description="Disordered" evidence="2">
    <location>
        <begin position="373"/>
        <end position="440"/>
    </location>
</feature>